<evidence type="ECO:0000313" key="9">
    <source>
        <dbReference type="EMBL" id="KAH9837154.1"/>
    </source>
</evidence>
<dbReference type="Proteomes" id="UP000814176">
    <property type="component" value="Unassembled WGS sequence"/>
</dbReference>
<dbReference type="RefSeq" id="XP_047779323.1">
    <property type="nucleotide sequence ID" value="XM_047919544.1"/>
</dbReference>
<evidence type="ECO:0000256" key="6">
    <source>
        <dbReference type="ARBA" id="ARBA00023136"/>
    </source>
</evidence>
<accession>A0ABQ8KHN9</accession>
<evidence type="ECO:0000313" key="10">
    <source>
        <dbReference type="Proteomes" id="UP000814176"/>
    </source>
</evidence>
<sequence length="416" mass="45945">MDTFSRTRGDDKTRVRRQNSRNANASPAIRSPIYYPVKWLGDIMAAIFRIVSPYTTNLIPLVVFLLSIPVIAFLSASAGYLVWRSVAVGWETDVVLQYGDGIPPYAEFALPNLVAGQPYDVSLQLTVPASQANFALGNFMTSLLISSPQKDNTLAYVRKPAIVLPPSNPLRSLLYAGLHTVDLDIPLLSAFSLDNKRAFARVELGRRDQWKSIGSGEGRELTVHAAILRGIVVHKGLRGLISRFPLLTSVIAACTFLFLSFVVLAACLLPALELRFDSDPHFNDPPPPRPRQSRRHTSVATSSDAGKSPRSPRVTHGRSRSGTDSMRSPDPLVPKDEDMELDPFDPSIDPETLPSDLREQYYLARAAAQVAAQQEGGAPSVQPVPRVHSPDDFDQRAFPRRRRSRQTLNLQDSDED</sequence>
<keyword evidence="10" id="KW-1185">Reference proteome</keyword>
<evidence type="ECO:0000256" key="1">
    <source>
        <dbReference type="ARBA" id="ARBA00004477"/>
    </source>
</evidence>
<feature type="region of interest" description="Disordered" evidence="7">
    <location>
        <begin position="1"/>
        <end position="24"/>
    </location>
</feature>
<evidence type="ECO:0000256" key="8">
    <source>
        <dbReference type="SAM" id="Phobius"/>
    </source>
</evidence>
<dbReference type="PANTHER" id="PTHR21212:SF0">
    <property type="entry name" value="SEIPIN"/>
    <property type="match status" value="1"/>
</dbReference>
<feature type="compositionally biased region" description="Basic and acidic residues" evidence="7">
    <location>
        <begin position="1"/>
        <end position="13"/>
    </location>
</feature>
<keyword evidence="5" id="KW-0443">Lipid metabolism</keyword>
<keyword evidence="2 8" id="KW-0812">Transmembrane</keyword>
<comment type="subcellular location">
    <subcellularLocation>
        <location evidence="1">Endoplasmic reticulum membrane</location>
        <topology evidence="1">Multi-pass membrane protein</topology>
    </subcellularLocation>
</comment>
<keyword evidence="4 8" id="KW-1133">Transmembrane helix</keyword>
<comment type="caution">
    <text evidence="9">The sequence shown here is derived from an EMBL/GenBank/DDBJ whole genome shotgun (WGS) entry which is preliminary data.</text>
</comment>
<dbReference type="Pfam" id="PF06775">
    <property type="entry name" value="Seipin"/>
    <property type="match status" value="1"/>
</dbReference>
<evidence type="ECO:0000256" key="7">
    <source>
        <dbReference type="SAM" id="MobiDB-lite"/>
    </source>
</evidence>
<feature type="region of interest" description="Disordered" evidence="7">
    <location>
        <begin position="278"/>
        <end position="416"/>
    </location>
</feature>
<evidence type="ECO:0008006" key="11">
    <source>
        <dbReference type="Google" id="ProtNLM"/>
    </source>
</evidence>
<evidence type="ECO:0000256" key="2">
    <source>
        <dbReference type="ARBA" id="ARBA00022692"/>
    </source>
</evidence>
<name>A0ABQ8KHN9_9APHY</name>
<evidence type="ECO:0000256" key="4">
    <source>
        <dbReference type="ARBA" id="ARBA00022989"/>
    </source>
</evidence>
<feature type="compositionally biased region" description="Low complexity" evidence="7">
    <location>
        <begin position="364"/>
        <end position="374"/>
    </location>
</feature>
<keyword evidence="3" id="KW-0256">Endoplasmic reticulum</keyword>
<dbReference type="CDD" id="cd23995">
    <property type="entry name" value="Seipin_BSCL2_like"/>
    <property type="match status" value="1"/>
</dbReference>
<organism evidence="9 10">
    <name type="scientific">Rhodofomes roseus</name>
    <dbReference type="NCBI Taxonomy" id="34475"/>
    <lineage>
        <taxon>Eukaryota</taxon>
        <taxon>Fungi</taxon>
        <taxon>Dikarya</taxon>
        <taxon>Basidiomycota</taxon>
        <taxon>Agaricomycotina</taxon>
        <taxon>Agaricomycetes</taxon>
        <taxon>Polyporales</taxon>
        <taxon>Rhodofomes</taxon>
    </lineage>
</organism>
<proteinExistence type="predicted"/>
<feature type="transmembrane region" description="Helical" evidence="8">
    <location>
        <begin position="244"/>
        <end position="272"/>
    </location>
</feature>
<feature type="compositionally biased region" description="Basic and acidic residues" evidence="7">
    <location>
        <begin position="388"/>
        <end position="397"/>
    </location>
</feature>
<dbReference type="PANTHER" id="PTHR21212">
    <property type="entry name" value="BERNARDINELLI-SEIP CONGENITAL LIPODYSTROPHY 2 HOMOLOG BSCL2 PROTEIN"/>
    <property type="match status" value="1"/>
</dbReference>
<dbReference type="InterPro" id="IPR009617">
    <property type="entry name" value="Seipin"/>
</dbReference>
<feature type="transmembrane region" description="Helical" evidence="8">
    <location>
        <begin position="58"/>
        <end position="83"/>
    </location>
</feature>
<keyword evidence="6 8" id="KW-0472">Membrane</keyword>
<evidence type="ECO:0000256" key="3">
    <source>
        <dbReference type="ARBA" id="ARBA00022824"/>
    </source>
</evidence>
<reference evidence="9 10" key="1">
    <citation type="journal article" date="2021" name="Environ. Microbiol.">
        <title>Gene family expansions and transcriptome signatures uncover fungal adaptations to wood decay.</title>
        <authorList>
            <person name="Hage H."/>
            <person name="Miyauchi S."/>
            <person name="Viragh M."/>
            <person name="Drula E."/>
            <person name="Min B."/>
            <person name="Chaduli D."/>
            <person name="Navarro D."/>
            <person name="Favel A."/>
            <person name="Norest M."/>
            <person name="Lesage-Meessen L."/>
            <person name="Balint B."/>
            <person name="Merenyi Z."/>
            <person name="de Eugenio L."/>
            <person name="Morin E."/>
            <person name="Martinez A.T."/>
            <person name="Baldrian P."/>
            <person name="Stursova M."/>
            <person name="Martinez M.J."/>
            <person name="Novotny C."/>
            <person name="Magnuson J.K."/>
            <person name="Spatafora J.W."/>
            <person name="Maurice S."/>
            <person name="Pangilinan J."/>
            <person name="Andreopoulos W."/>
            <person name="LaButti K."/>
            <person name="Hundley H."/>
            <person name="Na H."/>
            <person name="Kuo A."/>
            <person name="Barry K."/>
            <person name="Lipzen A."/>
            <person name="Henrissat B."/>
            <person name="Riley R."/>
            <person name="Ahrendt S."/>
            <person name="Nagy L.G."/>
            <person name="Grigoriev I.V."/>
            <person name="Martin F."/>
            <person name="Rosso M.N."/>
        </authorList>
    </citation>
    <scope>NUCLEOTIDE SEQUENCE [LARGE SCALE GENOMIC DNA]</scope>
    <source>
        <strain evidence="9 10">CIRM-BRFM 1785</strain>
    </source>
</reference>
<protein>
    <recommendedName>
        <fullName evidence="11">Adipose-regulatory protein-domain-containing protein</fullName>
    </recommendedName>
</protein>
<feature type="compositionally biased region" description="Polar residues" evidence="7">
    <location>
        <begin position="407"/>
        <end position="416"/>
    </location>
</feature>
<dbReference type="GeneID" id="72000276"/>
<gene>
    <name evidence="9" type="ORF">C8Q71DRAFT_588063</name>
</gene>
<evidence type="ECO:0000256" key="5">
    <source>
        <dbReference type="ARBA" id="ARBA00023098"/>
    </source>
</evidence>
<dbReference type="EMBL" id="JADCUA010000009">
    <property type="protein sequence ID" value="KAH9837154.1"/>
    <property type="molecule type" value="Genomic_DNA"/>
</dbReference>